<dbReference type="InterPro" id="IPR011990">
    <property type="entry name" value="TPR-like_helical_dom_sf"/>
</dbReference>
<dbReference type="FunFam" id="3.40.50.300:FF:001025">
    <property type="entry name" value="ATPase family, AAA domain-containing 2B"/>
    <property type="match status" value="1"/>
</dbReference>
<evidence type="ECO:0000313" key="5">
    <source>
        <dbReference type="EMBL" id="RZQ62758.1"/>
    </source>
</evidence>
<dbReference type="EMBL" id="SFCC01000008">
    <property type="protein sequence ID" value="RZQ62758.1"/>
    <property type="molecule type" value="Genomic_DNA"/>
</dbReference>
<dbReference type="PANTHER" id="PTHR23077:SF171">
    <property type="entry name" value="NUCLEAR VALOSIN-CONTAINING PROTEIN-LIKE"/>
    <property type="match status" value="1"/>
</dbReference>
<dbReference type="RefSeq" id="WP_130476496.1">
    <property type="nucleotide sequence ID" value="NZ_SFCC01000008.1"/>
</dbReference>
<evidence type="ECO:0000256" key="3">
    <source>
        <dbReference type="ARBA" id="ARBA00023054"/>
    </source>
</evidence>
<reference evidence="5 6" key="1">
    <citation type="submission" date="2019-02" db="EMBL/GenBank/DDBJ databases">
        <title>Draft genome sequence of Amycolatopsis sp. 8-3EHSu isolated from roots of Suaeda maritima.</title>
        <authorList>
            <person name="Duangmal K."/>
            <person name="Chantavorakit T."/>
        </authorList>
    </citation>
    <scope>NUCLEOTIDE SEQUENCE [LARGE SCALE GENOMIC DNA]</scope>
    <source>
        <strain evidence="5 6">8-3EHSu</strain>
    </source>
</reference>
<dbReference type="GO" id="GO:0016887">
    <property type="term" value="F:ATP hydrolysis activity"/>
    <property type="evidence" value="ECO:0007669"/>
    <property type="project" value="InterPro"/>
</dbReference>
<dbReference type="Proteomes" id="UP000292003">
    <property type="component" value="Unassembled WGS sequence"/>
</dbReference>
<accession>A0A4Q7J767</accession>
<evidence type="ECO:0000256" key="1">
    <source>
        <dbReference type="ARBA" id="ARBA00022741"/>
    </source>
</evidence>
<gene>
    <name evidence="5" type="ORF">EWH70_17565</name>
</gene>
<keyword evidence="1" id="KW-0547">Nucleotide-binding</keyword>
<protein>
    <submittedName>
        <fullName evidence="5">AAA family ATPase</fullName>
    </submittedName>
</protein>
<keyword evidence="6" id="KW-1185">Reference proteome</keyword>
<dbReference type="SMART" id="SM00382">
    <property type="entry name" value="AAA"/>
    <property type="match status" value="1"/>
</dbReference>
<evidence type="ECO:0000256" key="2">
    <source>
        <dbReference type="ARBA" id="ARBA00022840"/>
    </source>
</evidence>
<dbReference type="Gene3D" id="3.40.50.300">
    <property type="entry name" value="P-loop containing nucleotide triphosphate hydrolases"/>
    <property type="match status" value="1"/>
</dbReference>
<keyword evidence="3" id="KW-0175">Coiled coil</keyword>
<comment type="caution">
    <text evidence="5">The sequence shown here is derived from an EMBL/GenBank/DDBJ whole genome shotgun (WGS) entry which is preliminary data.</text>
</comment>
<dbReference type="AlphaFoldDB" id="A0A4Q7J767"/>
<dbReference type="InterPro" id="IPR027417">
    <property type="entry name" value="P-loop_NTPase"/>
</dbReference>
<dbReference type="GO" id="GO:0005524">
    <property type="term" value="F:ATP binding"/>
    <property type="evidence" value="ECO:0007669"/>
    <property type="project" value="UniProtKB-KW"/>
</dbReference>
<proteinExistence type="predicted"/>
<dbReference type="SUPFAM" id="SSF52540">
    <property type="entry name" value="P-loop containing nucleoside triphosphate hydrolases"/>
    <property type="match status" value="1"/>
</dbReference>
<dbReference type="Gene3D" id="1.25.40.10">
    <property type="entry name" value="Tetratricopeptide repeat domain"/>
    <property type="match status" value="1"/>
</dbReference>
<name>A0A4Q7J767_9PSEU</name>
<dbReference type="OrthoDB" id="9809379at2"/>
<evidence type="ECO:0000259" key="4">
    <source>
        <dbReference type="SMART" id="SM00382"/>
    </source>
</evidence>
<dbReference type="InterPro" id="IPR003959">
    <property type="entry name" value="ATPase_AAA_core"/>
</dbReference>
<organism evidence="5 6">
    <name type="scientific">Amycolatopsis suaedae</name>
    <dbReference type="NCBI Taxonomy" id="2510978"/>
    <lineage>
        <taxon>Bacteria</taxon>
        <taxon>Bacillati</taxon>
        <taxon>Actinomycetota</taxon>
        <taxon>Actinomycetes</taxon>
        <taxon>Pseudonocardiales</taxon>
        <taxon>Pseudonocardiaceae</taxon>
        <taxon>Amycolatopsis</taxon>
    </lineage>
</organism>
<feature type="domain" description="AAA+ ATPase" evidence="4">
    <location>
        <begin position="157"/>
        <end position="294"/>
    </location>
</feature>
<dbReference type="InterPro" id="IPR003593">
    <property type="entry name" value="AAA+_ATPase"/>
</dbReference>
<dbReference type="InterPro" id="IPR050168">
    <property type="entry name" value="AAA_ATPase_domain"/>
</dbReference>
<sequence length="411" mass="44011">MDRIESLRRAVAASPADPALRLMLAEELTGAGRRAEALAEYERLLTDDALPPDTLVTVGELAAAEQALPLLRACLERAREAGVVEGIGRLQALADDLVRIRVAADGAAPAAAAVPVAPETLTFADVGGMTEVKKVIHRMIILPLSRPELYARYGRRTGGGVLLYGPPGCGKTLLARGTAGECGLPFVNVRIEDVVDPYLGMSEQNLHTAFETARAQAPCVLFLDELDGLAFARHKHRGSDARRLVDVLLQELDAIGSDNDGVLVLAATNAPWDVDEAMLRPGRFDRVLFVPPPDEPARAEILRVLLREVPTEGVDPAALAARTALFSGADLRSVTEQALDAVIEQALATGTEPPLRMAELAAAAGAVRPSTLDWLTRARAYVDFANQAERYADVAAHLATREVRRRLRTGA</sequence>
<dbReference type="Gene3D" id="1.10.8.60">
    <property type="match status" value="1"/>
</dbReference>
<keyword evidence="2" id="KW-0067">ATP-binding</keyword>
<evidence type="ECO:0000313" key="6">
    <source>
        <dbReference type="Proteomes" id="UP000292003"/>
    </source>
</evidence>
<dbReference type="Pfam" id="PF00004">
    <property type="entry name" value="AAA"/>
    <property type="match status" value="1"/>
</dbReference>
<dbReference type="PANTHER" id="PTHR23077">
    <property type="entry name" value="AAA-FAMILY ATPASE"/>
    <property type="match status" value="1"/>
</dbReference>